<dbReference type="Proteomes" id="UP000553059">
    <property type="component" value="Unassembled WGS sequence"/>
</dbReference>
<dbReference type="EMBL" id="DUTF01000384">
    <property type="protein sequence ID" value="HHY28632.1"/>
    <property type="molecule type" value="Genomic_DNA"/>
</dbReference>
<reference evidence="1 2" key="1">
    <citation type="journal article" date="2020" name="Biotechnol. Biofuels">
        <title>New insights from the biogas microbiome by comprehensive genome-resolved metagenomics of nearly 1600 species originating from multiple anaerobic digesters.</title>
        <authorList>
            <person name="Campanaro S."/>
            <person name="Treu L."/>
            <person name="Rodriguez-R L.M."/>
            <person name="Kovalovszki A."/>
            <person name="Ziels R.M."/>
            <person name="Maus I."/>
            <person name="Zhu X."/>
            <person name="Kougias P.G."/>
            <person name="Basile A."/>
            <person name="Luo G."/>
            <person name="Schluter A."/>
            <person name="Konstantinidis K.T."/>
            <person name="Angelidaki I."/>
        </authorList>
    </citation>
    <scope>NUCLEOTIDE SEQUENCE [LARGE SCALE GENOMIC DNA]</scope>
    <source>
        <strain evidence="1">AS05jafATM_4</strain>
    </source>
</reference>
<name>A0A7C7D852_9FIRM</name>
<accession>A0A7C7D852</accession>
<evidence type="ECO:0000313" key="1">
    <source>
        <dbReference type="EMBL" id="HHY28632.1"/>
    </source>
</evidence>
<evidence type="ECO:0000313" key="2">
    <source>
        <dbReference type="Proteomes" id="UP000553059"/>
    </source>
</evidence>
<organism evidence="1 2">
    <name type="scientific">Desulfitobacterium dehalogenans</name>
    <dbReference type="NCBI Taxonomy" id="36854"/>
    <lineage>
        <taxon>Bacteria</taxon>
        <taxon>Bacillati</taxon>
        <taxon>Bacillota</taxon>
        <taxon>Clostridia</taxon>
        <taxon>Eubacteriales</taxon>
        <taxon>Desulfitobacteriaceae</taxon>
        <taxon>Desulfitobacterium</taxon>
    </lineage>
</organism>
<gene>
    <name evidence="1" type="ORF">GX523_18190</name>
</gene>
<dbReference type="AlphaFoldDB" id="A0A7C7D852"/>
<proteinExistence type="predicted"/>
<comment type="caution">
    <text evidence="1">The sequence shown here is derived from an EMBL/GenBank/DDBJ whole genome shotgun (WGS) entry which is preliminary data.</text>
</comment>
<protein>
    <submittedName>
        <fullName evidence="1">Uncharacterized protein</fullName>
    </submittedName>
</protein>
<sequence>MANLRQGEYMKDFYVPVLMIIPEKNTVDEKEGSFGLILRKWDVSIFDLATLATNHRLHISYELIGIFLKQCNMEFVISASSVEELQSKAKILKAALYINGLSPFIYPYASSHSLNEYAGINSRDSELLRDKLPEGLRDGLTSKDVTVEVWPFELTLQTILGGNQSISNSLFSKAANNAETWEIMIKQFPVLSTVQNALVTAPMIQDLGQSLLHIWTAIESVFPKVNQEVSFRLALYLSQLSKHEKERYEYFNFIKKAYGIRSKVAHGGTPKITIDDWMNAWNLLLDLCLSILHRGRLPEEDDLLKEMLS</sequence>